<accession>B6JEF4</accession>
<sequence>MSQRILFNDAEVLENEDVEGIGASAQGALDNVVSDAIGYPAHWAGFTATQQSAQIVRLTPGRYYTDDIVYAADASTDINLQVHIPLAASDQRWVAIIMRGNVETETALRIFETSTDVETSVPVQQTAPKREVRAATFTVQQGVASPAPALRPVVAGTDAIVAWVLLSSQGIALIEPGEGSRVKSLYEVEKRVSVNEADLTNIKRRTTAIETDIVNITQRLSDIPHPTIIRQLKRDVAATRRLLALPDEARAYWYDPGLLQEEWDKTHASWLARVREGIRFPWAAERDAQLALLDPGSPAIRMAGTLLMPAWTEVTRLEVLSDGSNVNISQTTHTVVTAIRKEIARQVIEYGPTVTVCENNAEWANTAHLSVGELFTHNGETFEVVNIAGNVGWAGHVLRAVRKVITRTVNDVYWEYVREEIGVNGSVHGQTWLCSQPMILTSIDLDFAKVGATGDVHLFVCECDEGGAPNFKSVVVSTVKAPGDLSLDWVNFSFRPTLLESGKRYAWFTVTTGNHALGTVAGNSYTQGSRFVCTDGVWSQVVIDSDFAMRLNGASFAATRTVVEFDALTLENGMTEVRLLHGGWQPGGTSLIWEIQPSGSDEWQAMTFDNANGADSMVGLPALVRLRAIFVGTTDLQPAIVMDATARGYTFRPRGDMVAVSVDHEFGVSTTSVQIEAVLDCYDPGKHTAAPKLIIGSTVYTPTATVVTPDLINSEKRTLLASFTVPETTSARARIDMTSSEVTDEPFVQNIAMYAL</sequence>
<dbReference type="EMBL" id="CP002826">
    <property type="protein sequence ID" value="AEI07106.1"/>
    <property type="molecule type" value="Genomic_DNA"/>
</dbReference>
<dbReference type="eggNOG" id="COG2188">
    <property type="taxonomic scope" value="Bacteria"/>
</dbReference>
<dbReference type="RefSeq" id="WP_012562748.1">
    <property type="nucleotide sequence ID" value="NC_011386.1"/>
</dbReference>
<organism evidence="1 2">
    <name type="scientific">Afipia carboxidovorans (strain ATCC 49405 / DSM 1227 / KCTC 32145 / OM5)</name>
    <name type="common">Oligotropha carboxidovorans</name>
    <dbReference type="NCBI Taxonomy" id="504832"/>
    <lineage>
        <taxon>Bacteria</taxon>
        <taxon>Pseudomonadati</taxon>
        <taxon>Pseudomonadota</taxon>
        <taxon>Alphaproteobacteria</taxon>
        <taxon>Hyphomicrobiales</taxon>
        <taxon>Nitrobacteraceae</taxon>
        <taxon>Afipia</taxon>
    </lineage>
</organism>
<dbReference type="STRING" id="504832.OCA5_c24100"/>
<dbReference type="HOGENOM" id="CLU_020862_0_0_5"/>
<reference evidence="1 2" key="1">
    <citation type="journal article" date="2011" name="J. Bacteriol.">
        <title>Complete genome sequences of the chemolithoautotrophic Oligotropha carboxidovorans strains OM4 and OM5.</title>
        <authorList>
            <person name="Volland S."/>
            <person name="Rachinger M."/>
            <person name="Strittmatter A."/>
            <person name="Daniel R."/>
            <person name="Gottschalk G."/>
            <person name="Meyer O."/>
        </authorList>
    </citation>
    <scope>NUCLEOTIDE SEQUENCE [LARGE SCALE GENOMIC DNA]</scope>
    <source>
        <strain evidence="2">ATCC 49405 / DSM 1227 / KCTC 32145 / OM5</strain>
    </source>
</reference>
<dbReference type="OrthoDB" id="7784140at2"/>
<gene>
    <name evidence="1" type="ordered locus">OCA5_c24100</name>
</gene>
<dbReference type="Proteomes" id="UP000007730">
    <property type="component" value="Chromosome"/>
</dbReference>
<evidence type="ECO:0000313" key="1">
    <source>
        <dbReference type="EMBL" id="AEI07106.1"/>
    </source>
</evidence>
<dbReference type="PATRIC" id="fig|504832.7.peg.2539"/>
<evidence type="ECO:0000313" key="2">
    <source>
        <dbReference type="Proteomes" id="UP000007730"/>
    </source>
</evidence>
<dbReference type="KEGG" id="ocg:OCA5_c24100"/>
<keyword evidence="2" id="KW-1185">Reference proteome</keyword>
<proteinExistence type="predicted"/>
<name>B6JEF4_AFIC5</name>
<dbReference type="KEGG" id="oca:OCAR_5588"/>
<dbReference type="AlphaFoldDB" id="B6JEF4"/>
<protein>
    <submittedName>
        <fullName evidence="1">Uncharacterized protein</fullName>
    </submittedName>
</protein>